<comment type="caution">
    <text evidence="10">The sequence shown here is derived from an EMBL/GenBank/DDBJ whole genome shotgun (WGS) entry which is preliminary data.</text>
</comment>
<comment type="subcellular location">
    <subcellularLocation>
        <location evidence="1">Cell inner membrane</location>
        <topology evidence="1">Multi-pass membrane protein</topology>
    </subcellularLocation>
</comment>
<evidence type="ECO:0000313" key="10">
    <source>
        <dbReference type="EMBL" id="PIS15083.1"/>
    </source>
</evidence>
<dbReference type="PANTHER" id="PTHR30012">
    <property type="entry name" value="GENERAL SECRETION PATHWAY PROTEIN"/>
    <property type="match status" value="1"/>
</dbReference>
<evidence type="ECO:0000256" key="3">
    <source>
        <dbReference type="ARBA" id="ARBA00022475"/>
    </source>
</evidence>
<feature type="domain" description="Type II secretion system protein GspF" evidence="9">
    <location>
        <begin position="271"/>
        <end position="392"/>
    </location>
</feature>
<dbReference type="Proteomes" id="UP000231282">
    <property type="component" value="Unassembled WGS sequence"/>
</dbReference>
<evidence type="ECO:0000256" key="8">
    <source>
        <dbReference type="SAM" id="Phobius"/>
    </source>
</evidence>
<dbReference type="InterPro" id="IPR042094">
    <property type="entry name" value="T2SS_GspF_sf"/>
</dbReference>
<protein>
    <recommendedName>
        <fullName evidence="9">Type II secretion system protein GspF domain-containing protein</fullName>
    </recommendedName>
</protein>
<feature type="transmembrane region" description="Helical" evidence="8">
    <location>
        <begin position="373"/>
        <end position="394"/>
    </location>
</feature>
<keyword evidence="5 8" id="KW-0812">Transmembrane</keyword>
<feature type="transmembrane region" description="Helical" evidence="8">
    <location>
        <begin position="209"/>
        <end position="236"/>
    </location>
</feature>
<feature type="domain" description="Type II secretion system protein GspF" evidence="9">
    <location>
        <begin position="68"/>
        <end position="190"/>
    </location>
</feature>
<dbReference type="AlphaFoldDB" id="A0A2H0WR02"/>
<evidence type="ECO:0000256" key="1">
    <source>
        <dbReference type="ARBA" id="ARBA00004429"/>
    </source>
</evidence>
<keyword evidence="6 8" id="KW-1133">Transmembrane helix</keyword>
<keyword evidence="3" id="KW-1003">Cell membrane</keyword>
<organism evidence="10 11">
    <name type="scientific">Candidatus Shapirobacteria bacterium CG09_land_8_20_14_0_10_38_17</name>
    <dbReference type="NCBI Taxonomy" id="1974884"/>
    <lineage>
        <taxon>Bacteria</taxon>
        <taxon>Candidatus Shapironibacteriota</taxon>
    </lineage>
</organism>
<feature type="transmembrane region" description="Helical" evidence="8">
    <location>
        <begin position="167"/>
        <end position="189"/>
    </location>
</feature>
<sequence>MEFSYQVKDQDGKTIKGIVEADTQDKAISLLKERGLFVVSIREGKGWTVDLSDIQFWGKVSQDEVTVFTRQLSTMINAGLPINDALFALKEQVSSKFAQVVDEVLRQVEGGKGLGKALEGWPDIFNQAYISSVQSGEAAGVLDKVLLRLASDMEEEKEFRGNIKGAMIYPLIVVVAMIIVAAIMMVVVIPKMTSLYSELGADLPGPTKILMAVSSFAARFWWILLLMSAGLVYGFFAFQKTEKGAEAIDRLILKLPVIGSLQEKTALSNVTRTLGLLLGTGVSLVEALNIVADVAGNSVFAKAIKSAAQGVEKGRPLSQMLSLSGVFPPIFYQMTAVGEGTGKLDETLEKVSIYFKGEAEVAVKGLTSAIEPIIMIILGLGVGFLVIAVIMPIYNLTSQF</sequence>
<evidence type="ECO:0000256" key="6">
    <source>
        <dbReference type="ARBA" id="ARBA00022989"/>
    </source>
</evidence>
<dbReference type="PRINTS" id="PR00812">
    <property type="entry name" value="BCTERIALGSPF"/>
</dbReference>
<dbReference type="EMBL" id="PEZH01000035">
    <property type="protein sequence ID" value="PIS15083.1"/>
    <property type="molecule type" value="Genomic_DNA"/>
</dbReference>
<evidence type="ECO:0000256" key="2">
    <source>
        <dbReference type="ARBA" id="ARBA00005745"/>
    </source>
</evidence>
<dbReference type="PANTHER" id="PTHR30012:SF0">
    <property type="entry name" value="TYPE II SECRETION SYSTEM PROTEIN F-RELATED"/>
    <property type="match status" value="1"/>
</dbReference>
<proteinExistence type="inferred from homology"/>
<keyword evidence="4" id="KW-0997">Cell inner membrane</keyword>
<keyword evidence="7 8" id="KW-0472">Membrane</keyword>
<dbReference type="GO" id="GO:0015628">
    <property type="term" value="P:protein secretion by the type II secretion system"/>
    <property type="evidence" value="ECO:0007669"/>
    <property type="project" value="TreeGrafter"/>
</dbReference>
<evidence type="ECO:0000259" key="9">
    <source>
        <dbReference type="Pfam" id="PF00482"/>
    </source>
</evidence>
<evidence type="ECO:0000256" key="5">
    <source>
        <dbReference type="ARBA" id="ARBA00022692"/>
    </source>
</evidence>
<comment type="similarity">
    <text evidence="2">Belongs to the GSP F family.</text>
</comment>
<dbReference type="Pfam" id="PF00482">
    <property type="entry name" value="T2SSF"/>
    <property type="match status" value="2"/>
</dbReference>
<dbReference type="GO" id="GO:0005886">
    <property type="term" value="C:plasma membrane"/>
    <property type="evidence" value="ECO:0007669"/>
    <property type="project" value="UniProtKB-SubCell"/>
</dbReference>
<evidence type="ECO:0000256" key="7">
    <source>
        <dbReference type="ARBA" id="ARBA00023136"/>
    </source>
</evidence>
<dbReference type="FunFam" id="1.20.81.30:FF:000001">
    <property type="entry name" value="Type II secretion system protein F"/>
    <property type="match status" value="2"/>
</dbReference>
<evidence type="ECO:0000313" key="11">
    <source>
        <dbReference type="Proteomes" id="UP000231282"/>
    </source>
</evidence>
<accession>A0A2H0WR02</accession>
<evidence type="ECO:0000256" key="4">
    <source>
        <dbReference type="ARBA" id="ARBA00022519"/>
    </source>
</evidence>
<dbReference type="Gene3D" id="1.20.81.30">
    <property type="entry name" value="Type II secretion system (T2SS), domain F"/>
    <property type="match status" value="2"/>
</dbReference>
<dbReference type="InterPro" id="IPR018076">
    <property type="entry name" value="T2SS_GspF_dom"/>
</dbReference>
<name>A0A2H0WR02_9BACT</name>
<dbReference type="InterPro" id="IPR003004">
    <property type="entry name" value="GspF/PilC"/>
</dbReference>
<gene>
    <name evidence="10" type="ORF">COT63_01845</name>
</gene>
<reference evidence="11" key="1">
    <citation type="submission" date="2017-09" db="EMBL/GenBank/DDBJ databases">
        <title>Depth-based differentiation of microbial function through sediment-hosted aquifers and enrichment of novel symbionts in the deep terrestrial subsurface.</title>
        <authorList>
            <person name="Probst A.J."/>
            <person name="Ladd B."/>
            <person name="Jarett J.K."/>
            <person name="Geller-Mcgrath D.E."/>
            <person name="Sieber C.M.K."/>
            <person name="Emerson J.B."/>
            <person name="Anantharaman K."/>
            <person name="Thomas B.C."/>
            <person name="Malmstrom R."/>
            <person name="Stieglmeier M."/>
            <person name="Klingl A."/>
            <person name="Woyke T."/>
            <person name="Ryan C.M."/>
            <person name="Banfield J.F."/>
        </authorList>
    </citation>
    <scope>NUCLEOTIDE SEQUENCE [LARGE SCALE GENOMIC DNA]</scope>
</reference>